<accession>A0ABY1AZB5</accession>
<protein>
    <submittedName>
        <fullName evidence="9">Regulatory helix-turn-helix protein, lysR family</fullName>
    </submittedName>
</protein>
<feature type="non-terminal residue" evidence="9">
    <location>
        <position position="104"/>
    </location>
</feature>
<keyword evidence="10" id="KW-1185">Reference proteome</keyword>
<proteinExistence type="inferred from homology"/>
<evidence type="ECO:0000256" key="4">
    <source>
        <dbReference type="ARBA" id="ARBA00023015"/>
    </source>
</evidence>
<keyword evidence="4" id="KW-0805">Transcription regulation</keyword>
<dbReference type="InterPro" id="IPR050389">
    <property type="entry name" value="LysR-type_TF"/>
</dbReference>
<evidence type="ECO:0000256" key="2">
    <source>
        <dbReference type="ARBA" id="ARBA00022458"/>
    </source>
</evidence>
<evidence type="ECO:0000313" key="9">
    <source>
        <dbReference type="EMBL" id="SEP38403.1"/>
    </source>
</evidence>
<comment type="caution">
    <text evidence="9">The sequence shown here is derived from an EMBL/GenBank/DDBJ whole genome shotgun (WGS) entry which is preliminary data.</text>
</comment>
<feature type="domain" description="HTH lysR-type" evidence="8">
    <location>
        <begin position="45"/>
        <end position="102"/>
    </location>
</feature>
<dbReference type="Gene3D" id="1.10.10.10">
    <property type="entry name" value="Winged helix-like DNA-binding domain superfamily/Winged helix DNA-binding domain"/>
    <property type="match status" value="1"/>
</dbReference>
<evidence type="ECO:0000256" key="7">
    <source>
        <dbReference type="ARBA" id="ARBA00023163"/>
    </source>
</evidence>
<keyword evidence="6" id="KW-0010">Activator</keyword>
<keyword evidence="5" id="KW-0238">DNA-binding</keyword>
<sequence>MGVPSSELSCRDAEVYSAKCWPELIVRMVTFPTMDTYEDMRFKGLDLNLLVALDALMTKRSVTAAARSINLSQPAMSAAIARLRTYFGDELFSMQGRELVPTPR</sequence>
<keyword evidence="7" id="KW-0804">Transcription</keyword>
<dbReference type="EMBL" id="FOCV01000160">
    <property type="protein sequence ID" value="SEP38403.1"/>
    <property type="molecule type" value="Genomic_DNA"/>
</dbReference>
<dbReference type="Pfam" id="PF00126">
    <property type="entry name" value="HTH_1"/>
    <property type="match status" value="1"/>
</dbReference>
<dbReference type="InterPro" id="IPR000847">
    <property type="entry name" value="LysR_HTH_N"/>
</dbReference>
<comment type="similarity">
    <text evidence="1">Belongs to the LysR transcriptional regulatory family.</text>
</comment>
<evidence type="ECO:0000256" key="3">
    <source>
        <dbReference type="ARBA" id="ARBA00022491"/>
    </source>
</evidence>
<reference evidence="9 10" key="1">
    <citation type="submission" date="2016-10" db="EMBL/GenBank/DDBJ databases">
        <authorList>
            <person name="Varghese N."/>
            <person name="Submissions S."/>
        </authorList>
    </citation>
    <scope>NUCLEOTIDE SEQUENCE [LARGE SCALE GENOMIC DNA]</scope>
    <source>
        <strain evidence="9 10">CGMCC 1.7071</strain>
    </source>
</reference>
<keyword evidence="3" id="KW-0678">Repressor</keyword>
<keyword evidence="2" id="KW-0536">Nodulation</keyword>
<gene>
    <name evidence="9" type="ORF">SAMN05216228_11601</name>
</gene>
<organism evidence="9 10">
    <name type="scientific">Rhizobium tibeticum</name>
    <dbReference type="NCBI Taxonomy" id="501024"/>
    <lineage>
        <taxon>Bacteria</taxon>
        <taxon>Pseudomonadati</taxon>
        <taxon>Pseudomonadota</taxon>
        <taxon>Alphaproteobacteria</taxon>
        <taxon>Hyphomicrobiales</taxon>
        <taxon>Rhizobiaceae</taxon>
        <taxon>Rhizobium/Agrobacterium group</taxon>
        <taxon>Rhizobium</taxon>
    </lineage>
</organism>
<dbReference type="Proteomes" id="UP000198939">
    <property type="component" value="Unassembled WGS sequence"/>
</dbReference>
<dbReference type="SUPFAM" id="SSF46785">
    <property type="entry name" value="Winged helix' DNA-binding domain"/>
    <property type="match status" value="1"/>
</dbReference>
<evidence type="ECO:0000256" key="1">
    <source>
        <dbReference type="ARBA" id="ARBA00009437"/>
    </source>
</evidence>
<dbReference type="PANTHER" id="PTHR30118">
    <property type="entry name" value="HTH-TYPE TRANSCRIPTIONAL REGULATOR LEUO-RELATED"/>
    <property type="match status" value="1"/>
</dbReference>
<evidence type="ECO:0000259" key="8">
    <source>
        <dbReference type="PROSITE" id="PS50931"/>
    </source>
</evidence>
<evidence type="ECO:0000313" key="10">
    <source>
        <dbReference type="Proteomes" id="UP000198939"/>
    </source>
</evidence>
<name>A0ABY1AZB5_9HYPH</name>
<dbReference type="PROSITE" id="PS50931">
    <property type="entry name" value="HTH_LYSR"/>
    <property type="match status" value="1"/>
</dbReference>
<dbReference type="PANTHER" id="PTHR30118:SF6">
    <property type="entry name" value="HTH-TYPE TRANSCRIPTIONAL REGULATOR LEUO"/>
    <property type="match status" value="1"/>
</dbReference>
<evidence type="ECO:0000256" key="5">
    <source>
        <dbReference type="ARBA" id="ARBA00023125"/>
    </source>
</evidence>
<dbReference type="PRINTS" id="PR00039">
    <property type="entry name" value="HTHLYSR"/>
</dbReference>
<dbReference type="InterPro" id="IPR036388">
    <property type="entry name" value="WH-like_DNA-bd_sf"/>
</dbReference>
<evidence type="ECO:0000256" key="6">
    <source>
        <dbReference type="ARBA" id="ARBA00023159"/>
    </source>
</evidence>
<dbReference type="InterPro" id="IPR036390">
    <property type="entry name" value="WH_DNA-bd_sf"/>
</dbReference>